<protein>
    <submittedName>
        <fullName evidence="3">Uncharacterized protein</fullName>
    </submittedName>
</protein>
<feature type="transmembrane region" description="Helical" evidence="2">
    <location>
        <begin position="154"/>
        <end position="174"/>
    </location>
</feature>
<accession>A0ABN8QMC4</accession>
<feature type="transmembrane region" description="Helical" evidence="2">
    <location>
        <begin position="7"/>
        <end position="29"/>
    </location>
</feature>
<proteinExistence type="predicted"/>
<evidence type="ECO:0000313" key="3">
    <source>
        <dbReference type="EMBL" id="CAH3167266.1"/>
    </source>
</evidence>
<feature type="transmembrane region" description="Helical" evidence="2">
    <location>
        <begin position="120"/>
        <end position="142"/>
    </location>
</feature>
<keyword evidence="4" id="KW-1185">Reference proteome</keyword>
<evidence type="ECO:0000256" key="2">
    <source>
        <dbReference type="SAM" id="Phobius"/>
    </source>
</evidence>
<feature type="transmembrane region" description="Helical" evidence="2">
    <location>
        <begin position="59"/>
        <end position="77"/>
    </location>
</feature>
<dbReference type="PANTHER" id="PTHR33802:SF1">
    <property type="entry name" value="XK-RELATED PROTEIN"/>
    <property type="match status" value="1"/>
</dbReference>
<gene>
    <name evidence="3" type="ORF">PLOB_00008694</name>
</gene>
<dbReference type="PANTHER" id="PTHR33802">
    <property type="entry name" value="SI:CH211-161H7.5-RELATED"/>
    <property type="match status" value="1"/>
</dbReference>
<feature type="region of interest" description="Disordered" evidence="1">
    <location>
        <begin position="295"/>
        <end position="316"/>
    </location>
</feature>
<sequence length="316" mass="36899">MASCYRVLKALCIVLNLVMYTLLLVMNYASNNKSGILFGNKSLAQMARKYYTEFNPAPWAFEIWKLVNAWTSLWILYSLTHIRRNVPDVLTPLFFVCFTMASVFNMAWTQFTSWDIINPATGFVFAILIFLYATLFCSYSGLYKQRYYIRRSEFWFIHLFLNNGIAVYATWVTVAALRSLALNMTYRHGIRQEYAVTTVLGILALWMVIFFILENTLFKEHLLYTLTVYPVLIWAFVTSVIFNLKRVSRTNNALMEVLLAVSCTFFVGKIFLLIWNVVRRNREIRAAADITMSEMPQTDQQHEKYTDKSEGREVFV</sequence>
<keyword evidence="2" id="KW-1133">Transmembrane helix</keyword>
<feature type="transmembrane region" description="Helical" evidence="2">
    <location>
        <begin position="254"/>
        <end position="275"/>
    </location>
</feature>
<dbReference type="Proteomes" id="UP001159405">
    <property type="component" value="Unassembled WGS sequence"/>
</dbReference>
<evidence type="ECO:0000256" key="1">
    <source>
        <dbReference type="SAM" id="MobiDB-lite"/>
    </source>
</evidence>
<name>A0ABN8QMC4_9CNID</name>
<feature type="transmembrane region" description="Helical" evidence="2">
    <location>
        <begin position="194"/>
        <end position="213"/>
    </location>
</feature>
<evidence type="ECO:0000313" key="4">
    <source>
        <dbReference type="Proteomes" id="UP001159405"/>
    </source>
</evidence>
<dbReference type="EMBL" id="CALNXK010000140">
    <property type="protein sequence ID" value="CAH3167266.1"/>
    <property type="molecule type" value="Genomic_DNA"/>
</dbReference>
<reference evidence="3 4" key="1">
    <citation type="submission" date="2022-05" db="EMBL/GenBank/DDBJ databases">
        <authorList>
            <consortium name="Genoscope - CEA"/>
            <person name="William W."/>
        </authorList>
    </citation>
    <scope>NUCLEOTIDE SEQUENCE [LARGE SCALE GENOMIC DNA]</scope>
</reference>
<keyword evidence="2" id="KW-0472">Membrane</keyword>
<feature type="transmembrane region" description="Helical" evidence="2">
    <location>
        <begin position="222"/>
        <end position="242"/>
    </location>
</feature>
<comment type="caution">
    <text evidence="3">The sequence shown here is derived from an EMBL/GenBank/DDBJ whole genome shotgun (WGS) entry which is preliminary data.</text>
</comment>
<keyword evidence="2" id="KW-0812">Transmembrane</keyword>
<organism evidence="3 4">
    <name type="scientific">Porites lobata</name>
    <dbReference type="NCBI Taxonomy" id="104759"/>
    <lineage>
        <taxon>Eukaryota</taxon>
        <taxon>Metazoa</taxon>
        <taxon>Cnidaria</taxon>
        <taxon>Anthozoa</taxon>
        <taxon>Hexacorallia</taxon>
        <taxon>Scleractinia</taxon>
        <taxon>Fungiina</taxon>
        <taxon>Poritidae</taxon>
        <taxon>Porites</taxon>
    </lineage>
</organism>
<feature type="compositionally biased region" description="Basic and acidic residues" evidence="1">
    <location>
        <begin position="300"/>
        <end position="316"/>
    </location>
</feature>
<feature type="transmembrane region" description="Helical" evidence="2">
    <location>
        <begin position="89"/>
        <end position="108"/>
    </location>
</feature>